<evidence type="ECO:0000313" key="2">
    <source>
        <dbReference type="EMBL" id="VDD45421.1"/>
    </source>
</evidence>
<accession>A0A3P6FDM8</accession>
<evidence type="ECO:0000259" key="1">
    <source>
        <dbReference type="Pfam" id="PF02721"/>
    </source>
</evidence>
<dbReference type="Pfam" id="PF02721">
    <property type="entry name" value="DUF223"/>
    <property type="match status" value="1"/>
</dbReference>
<sequence length="145" mass="17296">MAHYNRLSEVVYDEKLTCWRFRVKILRICPFYSFTGSGRHWVYVISYEDGTKMEMTILYVYGDRFRGLEKQEEKWVEIFRVEVGHAFSGFKTAKSPFRLAAASYTQVHIIDPLNNRLYFDFKSIHEIPHISNMDRNYPIGMNSNY</sequence>
<proteinExistence type="predicted"/>
<organism evidence="2">
    <name type="scientific">Brassica oleracea</name>
    <name type="common">Wild cabbage</name>
    <dbReference type="NCBI Taxonomy" id="3712"/>
    <lineage>
        <taxon>Eukaryota</taxon>
        <taxon>Viridiplantae</taxon>
        <taxon>Streptophyta</taxon>
        <taxon>Embryophyta</taxon>
        <taxon>Tracheophyta</taxon>
        <taxon>Spermatophyta</taxon>
        <taxon>Magnoliopsida</taxon>
        <taxon>eudicotyledons</taxon>
        <taxon>Gunneridae</taxon>
        <taxon>Pentapetalae</taxon>
        <taxon>rosids</taxon>
        <taxon>malvids</taxon>
        <taxon>Brassicales</taxon>
        <taxon>Brassicaceae</taxon>
        <taxon>Brassiceae</taxon>
        <taxon>Brassica</taxon>
    </lineage>
</organism>
<feature type="domain" description="Replication protein A 70 kDa DNA-binding subunit B/D first OB fold" evidence="1">
    <location>
        <begin position="4"/>
        <end position="108"/>
    </location>
</feature>
<dbReference type="AlphaFoldDB" id="A0A3P6FDM8"/>
<dbReference type="InterPro" id="IPR003871">
    <property type="entry name" value="RFA1B/D_OB_1st"/>
</dbReference>
<reference evidence="2" key="1">
    <citation type="submission" date="2018-11" db="EMBL/GenBank/DDBJ databases">
        <authorList>
            <consortium name="Genoscope - CEA"/>
            <person name="William W."/>
        </authorList>
    </citation>
    <scope>NUCLEOTIDE SEQUENCE</scope>
</reference>
<gene>
    <name evidence="2" type="ORF">BOLC5T32968H</name>
</gene>
<dbReference type="EMBL" id="LR031877">
    <property type="protein sequence ID" value="VDD45421.1"/>
    <property type="molecule type" value="Genomic_DNA"/>
</dbReference>
<protein>
    <recommendedName>
        <fullName evidence="1">Replication protein A 70 kDa DNA-binding subunit B/D first OB fold domain-containing protein</fullName>
    </recommendedName>
</protein>
<name>A0A3P6FDM8_BRAOL</name>